<name>A0A087DTS7_9BIFI</name>
<accession>A0A087DTS7</accession>
<organism evidence="1 2">
    <name type="scientific">Bifidobacterium subtile</name>
    <dbReference type="NCBI Taxonomy" id="77635"/>
    <lineage>
        <taxon>Bacteria</taxon>
        <taxon>Bacillati</taxon>
        <taxon>Actinomycetota</taxon>
        <taxon>Actinomycetes</taxon>
        <taxon>Bifidobacteriales</taxon>
        <taxon>Bifidobacteriaceae</taxon>
        <taxon>Bifidobacterium</taxon>
    </lineage>
</organism>
<gene>
    <name evidence="1" type="ORF">BISU_2128</name>
</gene>
<dbReference type="STRING" id="77635.BISU_2128"/>
<sequence>MTHPGIGTLILELAVLLAHATNFCGGNGIASV</sequence>
<protein>
    <submittedName>
        <fullName evidence="1">Uncharacterized protein</fullName>
    </submittedName>
</protein>
<comment type="caution">
    <text evidence="1">The sequence shown here is derived from an EMBL/GenBank/DDBJ whole genome shotgun (WGS) entry which is preliminary data.</text>
</comment>
<keyword evidence="2" id="KW-1185">Reference proteome</keyword>
<proteinExistence type="predicted"/>
<dbReference type="Proteomes" id="UP000029055">
    <property type="component" value="Unassembled WGS sequence"/>
</dbReference>
<dbReference type="EMBL" id="JGZR01000016">
    <property type="protein sequence ID" value="KFI98927.1"/>
    <property type="molecule type" value="Genomic_DNA"/>
</dbReference>
<reference evidence="1 2" key="1">
    <citation type="submission" date="2014-03" db="EMBL/GenBank/DDBJ databases">
        <title>Genomics of Bifidobacteria.</title>
        <authorList>
            <person name="Ventura M."/>
            <person name="Milani C."/>
            <person name="Lugli G.A."/>
        </authorList>
    </citation>
    <scope>NUCLEOTIDE SEQUENCE [LARGE SCALE GENOMIC DNA]</scope>
    <source>
        <strain evidence="1 2">LMG 11597</strain>
    </source>
</reference>
<evidence type="ECO:0000313" key="2">
    <source>
        <dbReference type="Proteomes" id="UP000029055"/>
    </source>
</evidence>
<evidence type="ECO:0000313" key="1">
    <source>
        <dbReference type="EMBL" id="KFI98927.1"/>
    </source>
</evidence>
<dbReference type="AlphaFoldDB" id="A0A087DTS7"/>